<keyword evidence="1" id="KW-0812">Transmembrane</keyword>
<dbReference type="PANTHER" id="PTHR37919">
    <property type="entry name" value="PROTEIN CBG05606"/>
    <property type="match status" value="1"/>
</dbReference>
<reference evidence="2 3" key="1">
    <citation type="submission" date="2024-02" db="EMBL/GenBank/DDBJ databases">
        <title>Discinaceae phylogenomics.</title>
        <authorList>
            <person name="Dirks A.C."/>
            <person name="James T.Y."/>
        </authorList>
    </citation>
    <scope>NUCLEOTIDE SEQUENCE [LARGE SCALE GENOMIC DNA]</scope>
    <source>
        <strain evidence="2 3">ACD0624</strain>
    </source>
</reference>
<feature type="transmembrane region" description="Helical" evidence="1">
    <location>
        <begin position="12"/>
        <end position="31"/>
    </location>
</feature>
<dbReference type="PANTHER" id="PTHR37919:SF2">
    <property type="entry name" value="EXPERA DOMAIN-CONTAINING PROTEIN"/>
    <property type="match status" value="1"/>
</dbReference>
<gene>
    <name evidence="2" type="ORF">Q9L58_007261</name>
</gene>
<feature type="transmembrane region" description="Helical" evidence="1">
    <location>
        <begin position="97"/>
        <end position="120"/>
    </location>
</feature>
<name>A0ABR3GD12_9PEZI</name>
<evidence type="ECO:0000313" key="2">
    <source>
        <dbReference type="EMBL" id="KAL0633829.1"/>
    </source>
</evidence>
<evidence type="ECO:0000313" key="3">
    <source>
        <dbReference type="Proteomes" id="UP001447188"/>
    </source>
</evidence>
<keyword evidence="3" id="KW-1185">Reference proteome</keyword>
<accession>A0ABR3GD12</accession>
<feature type="transmembrane region" description="Helical" evidence="1">
    <location>
        <begin position="148"/>
        <end position="168"/>
    </location>
</feature>
<protein>
    <submittedName>
        <fullName evidence="2">Uncharacterized protein</fullName>
    </submittedName>
</protein>
<keyword evidence="1" id="KW-1133">Transmembrane helix</keyword>
<organism evidence="2 3">
    <name type="scientific">Discina gigas</name>
    <dbReference type="NCBI Taxonomy" id="1032678"/>
    <lineage>
        <taxon>Eukaryota</taxon>
        <taxon>Fungi</taxon>
        <taxon>Dikarya</taxon>
        <taxon>Ascomycota</taxon>
        <taxon>Pezizomycotina</taxon>
        <taxon>Pezizomycetes</taxon>
        <taxon>Pezizales</taxon>
        <taxon>Discinaceae</taxon>
        <taxon>Discina</taxon>
    </lineage>
</organism>
<sequence length="180" mass="19971">MAFSHTPPKIILLWMFVSTLLVLWDASYLLLRPRSMPGGDLYVFWKPYSLYAKVDLIYSREVFESKDGFPGAQAFLNLIESALNFTYLGLWARGDGAAAVLVGLVGVVMTLSKTVLYFAIEYYSGWAHTGHNDIATLIPLYIIPNGPWIILPSYCVWWFGSTIVAGLNGKKVAIGAKKGL</sequence>
<evidence type="ECO:0000256" key="1">
    <source>
        <dbReference type="SAM" id="Phobius"/>
    </source>
</evidence>
<proteinExistence type="predicted"/>
<keyword evidence="1" id="KW-0472">Membrane</keyword>
<dbReference type="EMBL" id="JBBBZM010000112">
    <property type="protein sequence ID" value="KAL0633829.1"/>
    <property type="molecule type" value="Genomic_DNA"/>
</dbReference>
<comment type="caution">
    <text evidence="2">The sequence shown here is derived from an EMBL/GenBank/DDBJ whole genome shotgun (WGS) entry which is preliminary data.</text>
</comment>
<dbReference type="Proteomes" id="UP001447188">
    <property type="component" value="Unassembled WGS sequence"/>
</dbReference>